<dbReference type="InterPro" id="IPR052897">
    <property type="entry name" value="Sec-Metab_Biosynth_Hydrolase"/>
</dbReference>
<dbReference type="PANTHER" id="PTHR37017:SF10">
    <property type="entry name" value="AB HYDROLASE-1 DOMAIN-CONTAINING PROTEIN"/>
    <property type="match status" value="1"/>
</dbReference>
<name>A0A9W9EZ81_9EURO</name>
<dbReference type="Gene3D" id="3.40.50.1820">
    <property type="entry name" value="alpha/beta hydrolase"/>
    <property type="match status" value="1"/>
</dbReference>
<accession>A0A9W9EZ81</accession>
<dbReference type="PANTHER" id="PTHR37017">
    <property type="entry name" value="AB HYDROLASE-1 DOMAIN-CONTAINING PROTEIN-RELATED"/>
    <property type="match status" value="1"/>
</dbReference>
<dbReference type="GO" id="GO:0017000">
    <property type="term" value="P:antibiotic biosynthetic process"/>
    <property type="evidence" value="ECO:0007669"/>
    <property type="project" value="UniProtKB-ARBA"/>
</dbReference>
<dbReference type="OrthoDB" id="408373at2759"/>
<dbReference type="InterPro" id="IPR029058">
    <property type="entry name" value="AB_hydrolase_fold"/>
</dbReference>
<organism evidence="2 3">
    <name type="scientific">Penicillium argentinense</name>
    <dbReference type="NCBI Taxonomy" id="1131581"/>
    <lineage>
        <taxon>Eukaryota</taxon>
        <taxon>Fungi</taxon>
        <taxon>Dikarya</taxon>
        <taxon>Ascomycota</taxon>
        <taxon>Pezizomycotina</taxon>
        <taxon>Eurotiomycetes</taxon>
        <taxon>Eurotiomycetidae</taxon>
        <taxon>Eurotiales</taxon>
        <taxon>Aspergillaceae</taxon>
        <taxon>Penicillium</taxon>
    </lineage>
</organism>
<keyword evidence="3" id="KW-1185">Reference proteome</keyword>
<dbReference type="Proteomes" id="UP001149074">
    <property type="component" value="Unassembled WGS sequence"/>
</dbReference>
<reference evidence="2" key="2">
    <citation type="journal article" date="2023" name="IMA Fungus">
        <title>Comparative genomic study of the Penicillium genus elucidates a diverse pangenome and 15 lateral gene transfer events.</title>
        <authorList>
            <person name="Petersen C."/>
            <person name="Sorensen T."/>
            <person name="Nielsen M.R."/>
            <person name="Sondergaard T.E."/>
            <person name="Sorensen J.L."/>
            <person name="Fitzpatrick D.A."/>
            <person name="Frisvad J.C."/>
            <person name="Nielsen K.L."/>
        </authorList>
    </citation>
    <scope>NUCLEOTIDE SEQUENCE</scope>
    <source>
        <strain evidence="2">IBT 30761</strain>
    </source>
</reference>
<dbReference type="AlphaFoldDB" id="A0A9W9EZ81"/>
<evidence type="ECO:0000313" key="2">
    <source>
        <dbReference type="EMBL" id="KAJ5090591.1"/>
    </source>
</evidence>
<reference evidence="2" key="1">
    <citation type="submission" date="2022-11" db="EMBL/GenBank/DDBJ databases">
        <authorList>
            <person name="Petersen C."/>
        </authorList>
    </citation>
    <scope>NUCLEOTIDE SEQUENCE</scope>
    <source>
        <strain evidence="2">IBT 30761</strain>
    </source>
</reference>
<sequence>MSSLPTVVLVHGAWHTPPNYQSYCEALQAQGFKVYCPRLPTCNGSSPPRASLPDDVACVRDVVKSAVDSGERVLMIMHSYGGAVGTDAVKGLSLSERKAAGQPGGVIHLLYLCAYILEPGSTIWEIVQAAGFDQLWDQYIDTAADGSTVLKDPGLGFFSGEADQATIDRALQTLVRFPSSVFSDKTTGSAWKTTPTTYISTLKDYVVSKTYQDIMLEKVRVAGVQIKVVEHDADHSLFVTRQQDMVQAALAAAADERNTL</sequence>
<dbReference type="EMBL" id="JAPQKI010000009">
    <property type="protein sequence ID" value="KAJ5090591.1"/>
    <property type="molecule type" value="Genomic_DNA"/>
</dbReference>
<evidence type="ECO:0000259" key="1">
    <source>
        <dbReference type="Pfam" id="PF12697"/>
    </source>
</evidence>
<dbReference type="Pfam" id="PF12697">
    <property type="entry name" value="Abhydrolase_6"/>
    <property type="match status" value="1"/>
</dbReference>
<gene>
    <name evidence="2" type="ORF">N7532_009275</name>
</gene>
<evidence type="ECO:0000313" key="3">
    <source>
        <dbReference type="Proteomes" id="UP001149074"/>
    </source>
</evidence>
<feature type="domain" description="AB hydrolase-1" evidence="1">
    <location>
        <begin position="7"/>
        <end position="247"/>
    </location>
</feature>
<comment type="caution">
    <text evidence="2">The sequence shown here is derived from an EMBL/GenBank/DDBJ whole genome shotgun (WGS) entry which is preliminary data.</text>
</comment>
<dbReference type="RefSeq" id="XP_056472572.1">
    <property type="nucleotide sequence ID" value="XM_056621766.1"/>
</dbReference>
<dbReference type="GO" id="GO:0072330">
    <property type="term" value="P:monocarboxylic acid biosynthetic process"/>
    <property type="evidence" value="ECO:0007669"/>
    <property type="project" value="UniProtKB-ARBA"/>
</dbReference>
<proteinExistence type="predicted"/>
<dbReference type="InterPro" id="IPR000073">
    <property type="entry name" value="AB_hydrolase_1"/>
</dbReference>
<dbReference type="GeneID" id="81360745"/>
<dbReference type="SUPFAM" id="SSF53474">
    <property type="entry name" value="alpha/beta-Hydrolases"/>
    <property type="match status" value="1"/>
</dbReference>
<protein>
    <recommendedName>
        <fullName evidence="1">AB hydrolase-1 domain-containing protein</fullName>
    </recommendedName>
</protein>